<dbReference type="EnsemblMetazoa" id="PPAI003904-RA">
    <property type="protein sequence ID" value="PPAI003904-PA"/>
    <property type="gene ID" value="PPAI003904"/>
</dbReference>
<sequence length="235" mass="26342">MAGSDEANYALHIALTTLRERCQKLEARLSAVEEENHQLRLKLGDRQNLDLGESAESEVGALQAKVSDLTRQKVQLTDHIAMVATENRQLWSRLSRLTKDSRPPKASPPSPITSQNLIRSKTFTQNAPNPKLRDKLPDSENLSLEEISLQMLNEVTDAKQQLEKSCQEIMTASTADGETLMGFGFLADDSQEAEGDVTEKLTKGLDKYKKLKATMMKQQSDLRSLLEEKNSRRSE</sequence>
<protein>
    <submittedName>
        <fullName evidence="2">Uncharacterized protein</fullName>
    </submittedName>
</protein>
<reference evidence="2" key="1">
    <citation type="submission" date="2022-08" db="UniProtKB">
        <authorList>
            <consortium name="EnsemblMetazoa"/>
        </authorList>
    </citation>
    <scope>IDENTIFICATION</scope>
    <source>
        <strain evidence="2">Israel</strain>
    </source>
</reference>
<dbReference type="AlphaFoldDB" id="A0A1B0D8N1"/>
<dbReference type="Proteomes" id="UP000092462">
    <property type="component" value="Unassembled WGS sequence"/>
</dbReference>
<name>A0A1B0D8N1_PHLPP</name>
<proteinExistence type="predicted"/>
<dbReference type="EMBL" id="AJVK01027594">
    <property type="status" value="NOT_ANNOTATED_CDS"/>
    <property type="molecule type" value="Genomic_DNA"/>
</dbReference>
<keyword evidence="1" id="KW-0175">Coiled coil</keyword>
<keyword evidence="3" id="KW-1185">Reference proteome</keyword>
<dbReference type="VEuPathDB" id="VectorBase:PPAI003904"/>
<feature type="coiled-coil region" evidence="1">
    <location>
        <begin position="15"/>
        <end position="42"/>
    </location>
</feature>
<evidence type="ECO:0000313" key="2">
    <source>
        <dbReference type="EnsemblMetazoa" id="PPAI003904-PA"/>
    </source>
</evidence>
<organism evidence="2 3">
    <name type="scientific">Phlebotomus papatasi</name>
    <name type="common">Sandfly</name>
    <dbReference type="NCBI Taxonomy" id="29031"/>
    <lineage>
        <taxon>Eukaryota</taxon>
        <taxon>Metazoa</taxon>
        <taxon>Ecdysozoa</taxon>
        <taxon>Arthropoda</taxon>
        <taxon>Hexapoda</taxon>
        <taxon>Insecta</taxon>
        <taxon>Pterygota</taxon>
        <taxon>Neoptera</taxon>
        <taxon>Endopterygota</taxon>
        <taxon>Diptera</taxon>
        <taxon>Nematocera</taxon>
        <taxon>Psychodoidea</taxon>
        <taxon>Psychodidae</taxon>
        <taxon>Phlebotomus</taxon>
        <taxon>Phlebotomus</taxon>
    </lineage>
</organism>
<accession>A0A1B0D8N1</accession>
<evidence type="ECO:0000256" key="1">
    <source>
        <dbReference type="SAM" id="Coils"/>
    </source>
</evidence>
<dbReference type="VEuPathDB" id="VectorBase:PPAPM1_009589"/>
<evidence type="ECO:0000313" key="3">
    <source>
        <dbReference type="Proteomes" id="UP000092462"/>
    </source>
</evidence>